<dbReference type="InterPro" id="IPR010451">
    <property type="entry name" value="Acetoacetate_decarboxylase"/>
</dbReference>
<dbReference type="Gene3D" id="2.40.400.10">
    <property type="entry name" value="Acetoacetate decarboxylase-like"/>
    <property type="match status" value="1"/>
</dbReference>
<evidence type="ECO:0000313" key="2">
    <source>
        <dbReference type="Proteomes" id="UP000199691"/>
    </source>
</evidence>
<dbReference type="EMBL" id="FNIX01000032">
    <property type="protein sequence ID" value="SDP97537.1"/>
    <property type="molecule type" value="Genomic_DNA"/>
</dbReference>
<dbReference type="STRING" id="641025.SAMN05421507_13212"/>
<dbReference type="GO" id="GO:0016829">
    <property type="term" value="F:lyase activity"/>
    <property type="evidence" value="ECO:0007669"/>
    <property type="project" value="InterPro"/>
</dbReference>
<dbReference type="PANTHER" id="PTHR40518">
    <property type="entry name" value="ACETOACETATE DECARBOXYLASE"/>
    <property type="match status" value="1"/>
</dbReference>
<accession>A0A1H0X3K2</accession>
<gene>
    <name evidence="1" type="ORF">SAMN05421507_13212</name>
</gene>
<dbReference type="Proteomes" id="UP000199691">
    <property type="component" value="Unassembled WGS sequence"/>
</dbReference>
<dbReference type="Pfam" id="PF06314">
    <property type="entry name" value="ADC"/>
    <property type="match status" value="1"/>
</dbReference>
<reference evidence="2" key="1">
    <citation type="submission" date="2016-10" db="EMBL/GenBank/DDBJ databases">
        <authorList>
            <person name="Varghese N."/>
            <person name="Submissions S."/>
        </authorList>
    </citation>
    <scope>NUCLEOTIDE SEQUENCE [LARGE SCALE GENOMIC DNA]</scope>
    <source>
        <strain evidence="2">CGMCC 4.6609</strain>
    </source>
</reference>
<keyword evidence="2" id="KW-1185">Reference proteome</keyword>
<sequence>MSTNYPEPPWRLNGQSYAGIYRFPAALMPRLPAGVVPITLAGHAIAAVMWVDYQRGSVLEYREFLVGVLCRAGRKACLTTVSIWVDDHRSRVGGRALWGIPKEMAKFSFRHGKHAELEMSLGEAGRVTGSFRSGPTLPFSTGLTVRLVQDLNGRYRFTKLRSRCRLTFGRATLVPDVPELGFLAQGRAIAHVGLRDFSALFDV</sequence>
<organism evidence="1 2">
    <name type="scientific">Lentzea jiangxiensis</name>
    <dbReference type="NCBI Taxonomy" id="641025"/>
    <lineage>
        <taxon>Bacteria</taxon>
        <taxon>Bacillati</taxon>
        <taxon>Actinomycetota</taxon>
        <taxon>Actinomycetes</taxon>
        <taxon>Pseudonocardiales</taxon>
        <taxon>Pseudonocardiaceae</taxon>
        <taxon>Lentzea</taxon>
    </lineage>
</organism>
<evidence type="ECO:0000313" key="1">
    <source>
        <dbReference type="EMBL" id="SDP97537.1"/>
    </source>
</evidence>
<dbReference type="InterPro" id="IPR023375">
    <property type="entry name" value="ADC_dom_sf"/>
</dbReference>
<dbReference type="PANTHER" id="PTHR40518:SF1">
    <property type="entry name" value="ACETOACETATE DECARBOXYLASE"/>
    <property type="match status" value="1"/>
</dbReference>
<dbReference type="SUPFAM" id="SSF160104">
    <property type="entry name" value="Acetoacetate decarboxylase-like"/>
    <property type="match status" value="1"/>
</dbReference>
<dbReference type="AlphaFoldDB" id="A0A1H0X3K2"/>
<protein>
    <submittedName>
        <fullName evidence="1">Acetoacetate decarboxylase (ADC)</fullName>
    </submittedName>
</protein>
<dbReference type="OrthoDB" id="834556at2"/>
<dbReference type="RefSeq" id="WP_090105164.1">
    <property type="nucleotide sequence ID" value="NZ_FNIX01000032.1"/>
</dbReference>
<proteinExistence type="predicted"/>
<name>A0A1H0X3K2_9PSEU</name>